<keyword evidence="6" id="KW-1185">Reference proteome</keyword>
<gene>
    <name evidence="5" type="ORF">LTRI10_LOCUS4984</name>
</gene>
<protein>
    <recommendedName>
        <fullName evidence="4">Gnk2-homologous domain-containing protein</fullName>
    </recommendedName>
</protein>
<keyword evidence="3" id="KW-0472">Membrane</keyword>
<evidence type="ECO:0000313" key="6">
    <source>
        <dbReference type="Proteomes" id="UP001497516"/>
    </source>
</evidence>
<reference evidence="5 6" key="1">
    <citation type="submission" date="2024-04" db="EMBL/GenBank/DDBJ databases">
        <authorList>
            <person name="Fracassetti M."/>
        </authorList>
    </citation>
    <scope>NUCLEOTIDE SEQUENCE [LARGE SCALE GENOMIC DNA]</scope>
</reference>
<sequence>MGLQIRRLGARMATVLMSSLILTTILGGFHGGVMIIFSAEAALDPLCGASHEWFCSPTSRYISPDAHEEISYQLKSKLDCLPFYNDKFPSEETVPDGYVHSSCANKNDRDCADCLERATQLIHEHCDGKGGGQYGTEQCCARYEMNKFC</sequence>
<keyword evidence="3" id="KW-1133">Transmembrane helix</keyword>
<evidence type="ECO:0000313" key="5">
    <source>
        <dbReference type="EMBL" id="CAL1357342.1"/>
    </source>
</evidence>
<name>A0AAV2CLA4_9ROSI</name>
<dbReference type="PROSITE" id="PS51473">
    <property type="entry name" value="GNK2"/>
    <property type="match status" value="1"/>
</dbReference>
<proteinExistence type="predicted"/>
<feature type="domain" description="Gnk2-homologous" evidence="4">
    <location>
        <begin position="49"/>
        <end position="148"/>
    </location>
</feature>
<feature type="transmembrane region" description="Helical" evidence="3">
    <location>
        <begin position="12"/>
        <end position="37"/>
    </location>
</feature>
<dbReference type="InterPro" id="IPR038408">
    <property type="entry name" value="GNK2_sf"/>
</dbReference>
<keyword evidence="3" id="KW-0812">Transmembrane</keyword>
<keyword evidence="1" id="KW-0732">Signal</keyword>
<dbReference type="Proteomes" id="UP001497516">
    <property type="component" value="Chromosome 1"/>
</dbReference>
<accession>A0AAV2CLA4</accession>
<evidence type="ECO:0000259" key="4">
    <source>
        <dbReference type="PROSITE" id="PS51473"/>
    </source>
</evidence>
<evidence type="ECO:0000256" key="1">
    <source>
        <dbReference type="ARBA" id="ARBA00022729"/>
    </source>
</evidence>
<evidence type="ECO:0000256" key="3">
    <source>
        <dbReference type="SAM" id="Phobius"/>
    </source>
</evidence>
<keyword evidence="2" id="KW-0677">Repeat</keyword>
<organism evidence="5 6">
    <name type="scientific">Linum trigynum</name>
    <dbReference type="NCBI Taxonomy" id="586398"/>
    <lineage>
        <taxon>Eukaryota</taxon>
        <taxon>Viridiplantae</taxon>
        <taxon>Streptophyta</taxon>
        <taxon>Embryophyta</taxon>
        <taxon>Tracheophyta</taxon>
        <taxon>Spermatophyta</taxon>
        <taxon>Magnoliopsida</taxon>
        <taxon>eudicotyledons</taxon>
        <taxon>Gunneridae</taxon>
        <taxon>Pentapetalae</taxon>
        <taxon>rosids</taxon>
        <taxon>fabids</taxon>
        <taxon>Malpighiales</taxon>
        <taxon>Linaceae</taxon>
        <taxon>Linum</taxon>
    </lineage>
</organism>
<dbReference type="AlphaFoldDB" id="A0AAV2CLA4"/>
<evidence type="ECO:0000256" key="2">
    <source>
        <dbReference type="ARBA" id="ARBA00022737"/>
    </source>
</evidence>
<dbReference type="InterPro" id="IPR002902">
    <property type="entry name" value="GNK2"/>
</dbReference>
<dbReference type="Gene3D" id="3.30.430.20">
    <property type="entry name" value="Gnk2 domain, C-X8-C-X2-C motif"/>
    <property type="match status" value="1"/>
</dbReference>
<dbReference type="EMBL" id="OZ034813">
    <property type="protein sequence ID" value="CAL1357342.1"/>
    <property type="molecule type" value="Genomic_DNA"/>
</dbReference>